<dbReference type="EMBL" id="CP000085">
    <property type="protein sequence ID" value="ABC36191.1"/>
    <property type="molecule type" value="Genomic_DNA"/>
</dbReference>
<sequence length="440" mass="49957">MSNQRSFCWKRFRNKVPPPFPRPSAASGRTRSISNRACTTQRPFRLASRPAIKRRGAAALLRHFPKRRYSRRRIRGNPHSNRLVPAGQAIIIVTLIDVMVGRERRPAALLRRAHDPAFSSHTRYETASRRSTNSNHREAYMAVGKHHPIKARHVKFDFGETPLQWIPGDPASTHIIDTLNLLFPEGELWFCRVYNKALPLIDDPVLHADADGFLRQEAVHSRSHHAVAKQCYARHGVDTQPYTRRLTWLFGKVLGEAPLGLKIGRTRFWLRQQLGIIAALEHFFAYLGRWVLNARELDEARADPAMLDLLRWHGAEEVEHGTVAFDLHRYMGGGYFGRAFHMLLAIALLVLFVSMGSKFMYTRDPNAGRYPGFVRAWTRGSRRKHLPSFWKTIGAALRYFNPAYTPHGEGSTELALDYLARSPAAQAAAHGGNWGANKAT</sequence>
<dbReference type="AlphaFoldDB" id="Q2T610"/>
<protein>
    <submittedName>
        <fullName evidence="1">FF domain protein</fullName>
    </submittedName>
</protein>
<dbReference type="Proteomes" id="UP000001930">
    <property type="component" value="Chromosome II"/>
</dbReference>
<accession>Q2T610</accession>
<evidence type="ECO:0000313" key="1">
    <source>
        <dbReference type="EMBL" id="ABC36191.1"/>
    </source>
</evidence>
<dbReference type="PANTHER" id="PTHR39456">
    <property type="entry name" value="METAL-DEPENDENT HYDROLASE"/>
    <property type="match status" value="1"/>
</dbReference>
<organism evidence="1 2">
    <name type="scientific">Burkholderia thailandensis (strain ATCC 700388 / DSM 13276 / CCUG 48851 / CIP 106301 / E264)</name>
    <dbReference type="NCBI Taxonomy" id="271848"/>
    <lineage>
        <taxon>Bacteria</taxon>
        <taxon>Pseudomonadati</taxon>
        <taxon>Pseudomonadota</taxon>
        <taxon>Betaproteobacteria</taxon>
        <taxon>Burkholderiales</taxon>
        <taxon>Burkholderiaceae</taxon>
        <taxon>Burkholderia</taxon>
        <taxon>pseudomallei group</taxon>
    </lineage>
</organism>
<evidence type="ECO:0000313" key="2">
    <source>
        <dbReference type="Proteomes" id="UP000001930"/>
    </source>
</evidence>
<keyword evidence="2" id="KW-1185">Reference proteome</keyword>
<dbReference type="PANTHER" id="PTHR39456:SF1">
    <property type="entry name" value="METAL-DEPENDENT HYDROLASE"/>
    <property type="match status" value="1"/>
</dbReference>
<dbReference type="Pfam" id="PF10118">
    <property type="entry name" value="Metal_hydrol"/>
    <property type="match status" value="1"/>
</dbReference>
<proteinExistence type="predicted"/>
<name>Q2T610_BURTA</name>
<dbReference type="KEGG" id="bte:BTH_II1193"/>
<dbReference type="InterPro" id="IPR016516">
    <property type="entry name" value="UCP07580"/>
</dbReference>
<gene>
    <name evidence="1" type="ordered locus">BTH_II1193</name>
</gene>
<reference evidence="1 2" key="1">
    <citation type="journal article" date="2005" name="BMC Genomics">
        <title>Bacterial genome adaptation to niches: divergence of the potential virulence genes in three Burkholderia species of different survival strategies.</title>
        <authorList>
            <person name="Kim H.S."/>
            <person name="Schell M.A."/>
            <person name="Yu Y."/>
            <person name="Ulrich R.L."/>
            <person name="Sarria S.H."/>
            <person name="Nierman W.C."/>
            <person name="DeShazer D."/>
        </authorList>
    </citation>
    <scope>NUCLEOTIDE SEQUENCE [LARGE SCALE GENOMIC DNA]</scope>
    <source>
        <strain evidence="2">ATCC 700388 / DSM 13276 / CCUG 48851 / CIP 106301 / E264</strain>
    </source>
</reference>
<dbReference type="HOGENOM" id="CLU_051636_1_0_4"/>